<proteinExistence type="predicted"/>
<sequence>MNLFPKVSIIMATYNRSHFIVEALKSIQIQTHTNWECLIIDDGSNDNTEEILEPILKEDNRFQYYKRPSTYKKGLPGSRNYGLGLGKGDYIIFFDDDDVVHPLCLEICLSVFNTVHDVSFCNYKKAAFFEKLDYDIIDRNKEYHFDITKDDLLENVVTQKIPFASCTVLWKKECFEKSVFNEDLMYAEEWECYQRILSNKFKGVVIDKVLYFNRKHANSNTGEFWKGDAVRVASKKKAMILVVSNLYKEQLLTPYLFKYLVNYAISFRDFKLVKNILNITNPKWYLKLFYKLKYYQFPVWVFYKVKIKK</sequence>
<gene>
    <name evidence="2" type="ORF">V8G56_12915</name>
</gene>
<comment type="caution">
    <text evidence="2">The sequence shown here is derived from an EMBL/GenBank/DDBJ whole genome shotgun (WGS) entry which is preliminary data.</text>
</comment>
<keyword evidence="2" id="KW-0808">Transferase</keyword>
<feature type="domain" description="Glycosyltransferase 2-like" evidence="1">
    <location>
        <begin position="8"/>
        <end position="127"/>
    </location>
</feature>
<evidence type="ECO:0000313" key="2">
    <source>
        <dbReference type="EMBL" id="MFH6769646.1"/>
    </source>
</evidence>
<keyword evidence="3" id="KW-1185">Reference proteome</keyword>
<dbReference type="Proteomes" id="UP001610104">
    <property type="component" value="Unassembled WGS sequence"/>
</dbReference>
<dbReference type="InterPro" id="IPR029044">
    <property type="entry name" value="Nucleotide-diphossugar_trans"/>
</dbReference>
<dbReference type="EMBL" id="JBAWKC010000004">
    <property type="protein sequence ID" value="MFH6769646.1"/>
    <property type="molecule type" value="Genomic_DNA"/>
</dbReference>
<dbReference type="GO" id="GO:0016757">
    <property type="term" value="F:glycosyltransferase activity"/>
    <property type="evidence" value="ECO:0007669"/>
    <property type="project" value="UniProtKB-KW"/>
</dbReference>
<accession>A0ABW7MS15</accession>
<evidence type="ECO:0000313" key="3">
    <source>
        <dbReference type="Proteomes" id="UP001610104"/>
    </source>
</evidence>
<name>A0ABW7MS15_9FLAO</name>
<dbReference type="PANTHER" id="PTHR22916:SF3">
    <property type="entry name" value="UDP-GLCNAC:BETAGAL BETA-1,3-N-ACETYLGLUCOSAMINYLTRANSFERASE-LIKE PROTEIN 1"/>
    <property type="match status" value="1"/>
</dbReference>
<protein>
    <submittedName>
        <fullName evidence="2">Glycosyltransferase family 2 protein</fullName>
        <ecNumber evidence="2">2.4.-.-</ecNumber>
    </submittedName>
</protein>
<dbReference type="Pfam" id="PF00535">
    <property type="entry name" value="Glycos_transf_2"/>
    <property type="match status" value="1"/>
</dbReference>
<organism evidence="2 3">
    <name type="scientific">Gaetbulibacter aquiaggeris</name>
    <dbReference type="NCBI Taxonomy" id="1735373"/>
    <lineage>
        <taxon>Bacteria</taxon>
        <taxon>Pseudomonadati</taxon>
        <taxon>Bacteroidota</taxon>
        <taxon>Flavobacteriia</taxon>
        <taxon>Flavobacteriales</taxon>
        <taxon>Flavobacteriaceae</taxon>
        <taxon>Gaetbulibacter</taxon>
    </lineage>
</organism>
<dbReference type="InterPro" id="IPR001173">
    <property type="entry name" value="Glyco_trans_2-like"/>
</dbReference>
<dbReference type="PANTHER" id="PTHR22916">
    <property type="entry name" value="GLYCOSYLTRANSFERASE"/>
    <property type="match status" value="1"/>
</dbReference>
<dbReference type="Gene3D" id="3.90.550.10">
    <property type="entry name" value="Spore Coat Polysaccharide Biosynthesis Protein SpsA, Chain A"/>
    <property type="match status" value="1"/>
</dbReference>
<dbReference type="EC" id="2.4.-.-" evidence="2"/>
<evidence type="ECO:0000259" key="1">
    <source>
        <dbReference type="Pfam" id="PF00535"/>
    </source>
</evidence>
<keyword evidence="2" id="KW-0328">Glycosyltransferase</keyword>
<dbReference type="SUPFAM" id="SSF53448">
    <property type="entry name" value="Nucleotide-diphospho-sugar transferases"/>
    <property type="match status" value="1"/>
</dbReference>
<dbReference type="CDD" id="cd00761">
    <property type="entry name" value="Glyco_tranf_GTA_type"/>
    <property type="match status" value="1"/>
</dbReference>
<reference evidence="2 3" key="1">
    <citation type="submission" date="2024-02" db="EMBL/GenBank/DDBJ databases">
        <title>A Gaetbulibacter species isolated from tidal flats and genomic insights of their niches.</title>
        <authorList>
            <person name="Ye Y."/>
        </authorList>
    </citation>
    <scope>NUCLEOTIDE SEQUENCE [LARGE SCALE GENOMIC DNA]</scope>
    <source>
        <strain evidence="2 3">KEM-8</strain>
    </source>
</reference>